<reference evidence="10" key="1">
    <citation type="submission" date="2021-01" db="EMBL/GenBank/DDBJ databases">
        <authorList>
            <person name="Corre E."/>
            <person name="Pelletier E."/>
            <person name="Niang G."/>
            <person name="Scheremetjew M."/>
            <person name="Finn R."/>
            <person name="Kale V."/>
            <person name="Holt S."/>
            <person name="Cochrane G."/>
            <person name="Meng A."/>
            <person name="Brown T."/>
            <person name="Cohen L."/>
        </authorList>
    </citation>
    <scope>NUCLEOTIDE SEQUENCE</scope>
    <source>
        <strain evidence="10">SL-175</strain>
    </source>
</reference>
<keyword evidence="5" id="KW-0175">Coiled coil</keyword>
<dbReference type="InterPro" id="IPR026157">
    <property type="entry name" value="LZTFL1"/>
</dbReference>
<keyword evidence="4" id="KW-0963">Cytoplasm</keyword>
<accession>A0A6U3KD44</accession>
<comment type="function">
    <text evidence="6">Regulates ciliary localization of the BBSome complex. Together with the BBSome complex, controls SMO ciliary trafficking and contributes to the sonic hedgehog (SHH) pathway regulation. May play a role in neurite outgrowth. May have tumor suppressor function.</text>
</comment>
<feature type="region of interest" description="Disordered" evidence="8">
    <location>
        <begin position="248"/>
        <end position="269"/>
    </location>
</feature>
<dbReference type="PANTHER" id="PTHR21635">
    <property type="entry name" value="LEUCINE ZIPPER TRANSCRIPTION FACTOR LIKE"/>
    <property type="match status" value="1"/>
</dbReference>
<organism evidence="10">
    <name type="scientific">Mantoniella antarctica</name>
    <dbReference type="NCBI Taxonomy" id="81844"/>
    <lineage>
        <taxon>Eukaryota</taxon>
        <taxon>Viridiplantae</taxon>
        <taxon>Chlorophyta</taxon>
        <taxon>Mamiellophyceae</taxon>
        <taxon>Mamiellales</taxon>
        <taxon>Mamiellaceae</taxon>
        <taxon>Mantoniella</taxon>
    </lineage>
</organism>
<evidence type="ECO:0000313" key="9">
    <source>
        <dbReference type="EMBL" id="CAD8722678.1"/>
    </source>
</evidence>
<evidence type="ECO:0000256" key="1">
    <source>
        <dbReference type="ARBA" id="ARBA00004496"/>
    </source>
</evidence>
<proteinExistence type="inferred from homology"/>
<dbReference type="AlphaFoldDB" id="A0A6U3KD44"/>
<evidence type="ECO:0000256" key="2">
    <source>
        <dbReference type="ARBA" id="ARBA00008868"/>
    </source>
</evidence>
<comment type="similarity">
    <text evidence="2">Belongs to the LZTFL1 family.</text>
</comment>
<evidence type="ECO:0000313" key="10">
    <source>
        <dbReference type="EMBL" id="CAD8722679.1"/>
    </source>
</evidence>
<dbReference type="Pfam" id="PF15294">
    <property type="entry name" value="Leu_zip"/>
    <property type="match status" value="1"/>
</dbReference>
<dbReference type="GO" id="GO:0005737">
    <property type="term" value="C:cytoplasm"/>
    <property type="evidence" value="ECO:0007669"/>
    <property type="project" value="UniProtKB-SubCell"/>
</dbReference>
<sequence length="269" mass="30383">MAKCLSEESELQVQSYLRFAKTKREENAREVDLTFDDVRHYKLQDAVYTQGEVSAMVDEVNLEVKSTLEKELVNNTYVTGAMLKMLFEQAEEAGCVLTIDTNKLEDMKLLEDVKATEKVALSRPAADFARGATQGQKLGKIPAGLPPMDLQIKGGNERLEREIADLRDKYVKLQGQRQSGIMDKVGFQSSFKMAPSSSDDVNVLKAELVAARKEGLERLQQSAQFQQMKKMMVQKTKELQAARQMLKKYEPENDSDVRSADVEDDEFNI</sequence>
<evidence type="ECO:0000256" key="5">
    <source>
        <dbReference type="ARBA" id="ARBA00023054"/>
    </source>
</evidence>
<comment type="subunit">
    <text evidence="7">Self-associates. Interacts with BBS9; the interaction mediates the association of LZTL1 with the BBsome complex and regulates BBSome ciliary trafficking.</text>
</comment>
<dbReference type="GO" id="GO:1903565">
    <property type="term" value="P:negative regulation of protein localization to cilium"/>
    <property type="evidence" value="ECO:0007669"/>
    <property type="project" value="TreeGrafter"/>
</dbReference>
<comment type="subcellular location">
    <subcellularLocation>
        <location evidence="1">Cytoplasm</location>
    </subcellularLocation>
</comment>
<gene>
    <name evidence="9" type="ORF">MANT1106_LOCUS21893</name>
    <name evidence="10" type="ORF">MANT1106_LOCUS21894</name>
</gene>
<evidence type="ECO:0000256" key="7">
    <source>
        <dbReference type="ARBA" id="ARBA00026004"/>
    </source>
</evidence>
<evidence type="ECO:0000256" key="6">
    <source>
        <dbReference type="ARBA" id="ARBA00024898"/>
    </source>
</evidence>
<protein>
    <recommendedName>
        <fullName evidence="3">Leucine zipper transcription factor-like protein 1</fullName>
    </recommendedName>
</protein>
<evidence type="ECO:0000256" key="4">
    <source>
        <dbReference type="ARBA" id="ARBA00022490"/>
    </source>
</evidence>
<dbReference type="EMBL" id="HBFC01036808">
    <property type="protein sequence ID" value="CAD8722678.1"/>
    <property type="molecule type" value="Transcribed_RNA"/>
</dbReference>
<evidence type="ECO:0000256" key="3">
    <source>
        <dbReference type="ARBA" id="ARBA00018920"/>
    </source>
</evidence>
<dbReference type="EMBL" id="HBFC01036810">
    <property type="protein sequence ID" value="CAD8722679.1"/>
    <property type="molecule type" value="Transcribed_RNA"/>
</dbReference>
<dbReference type="PANTHER" id="PTHR21635:SF0">
    <property type="entry name" value="LEUCINE ZIPPER TRANSCRIPTION FACTOR-LIKE PROTEIN 1"/>
    <property type="match status" value="1"/>
</dbReference>
<name>A0A6U3KD44_9CHLO</name>
<evidence type="ECO:0000256" key="8">
    <source>
        <dbReference type="SAM" id="MobiDB-lite"/>
    </source>
</evidence>
<feature type="compositionally biased region" description="Basic and acidic residues" evidence="8">
    <location>
        <begin position="248"/>
        <end position="261"/>
    </location>
</feature>